<evidence type="ECO:0000313" key="3">
    <source>
        <dbReference type="Proteomes" id="UP000011115"/>
    </source>
</evidence>
<name>M1D3V4_SOLTU</name>
<dbReference type="Proteomes" id="UP000011115">
    <property type="component" value="Unassembled WGS sequence"/>
</dbReference>
<dbReference type="STRING" id="4113.M1D3V4"/>
<dbReference type="AlphaFoldDB" id="M1D3V4"/>
<dbReference type="HOGENOM" id="CLU_2053833_0_0_1"/>
<accession>M1D3V4</accession>
<sequence length="120" mass="12661">MKICNLFHRDRDDGPSPRGGGWPTAAVAIDSDESKQNRFYRNCEKKKITACINEYGGDWTSSQIPDTQWVADGATSVPVATGGWSGEAMVEGGWDAAAAPPAPVGVPEVTPAPAAVTGWE</sequence>
<dbReference type="Gramene" id="PGSC0003DMT400080712">
    <property type="protein sequence ID" value="PGSC0003DMT400080712"/>
    <property type="gene ID" value="PGSC0003DMG401031434"/>
</dbReference>
<reference evidence="2" key="2">
    <citation type="submission" date="2015-06" db="UniProtKB">
        <authorList>
            <consortium name="EnsemblPlants"/>
        </authorList>
    </citation>
    <scope>IDENTIFICATION</scope>
    <source>
        <strain evidence="2">DM1-3 516 R44</strain>
    </source>
</reference>
<keyword evidence="3" id="KW-1185">Reference proteome</keyword>
<feature type="region of interest" description="Disordered" evidence="1">
    <location>
        <begin position="1"/>
        <end position="21"/>
    </location>
</feature>
<evidence type="ECO:0000313" key="2">
    <source>
        <dbReference type="EnsemblPlants" id="PGSC0003DMT400080712"/>
    </source>
</evidence>
<dbReference type="PaxDb" id="4113-PGSC0003DMT400080712"/>
<reference evidence="3" key="1">
    <citation type="journal article" date="2011" name="Nature">
        <title>Genome sequence and analysis of the tuber crop potato.</title>
        <authorList>
            <consortium name="The Potato Genome Sequencing Consortium"/>
        </authorList>
    </citation>
    <scope>NUCLEOTIDE SEQUENCE [LARGE SCALE GENOMIC DNA]</scope>
    <source>
        <strain evidence="3">cv. DM1-3 516 R44</strain>
    </source>
</reference>
<proteinExistence type="predicted"/>
<evidence type="ECO:0000256" key="1">
    <source>
        <dbReference type="SAM" id="MobiDB-lite"/>
    </source>
</evidence>
<dbReference type="InParanoid" id="M1D3V4"/>
<organism evidence="2 3">
    <name type="scientific">Solanum tuberosum</name>
    <name type="common">Potato</name>
    <dbReference type="NCBI Taxonomy" id="4113"/>
    <lineage>
        <taxon>Eukaryota</taxon>
        <taxon>Viridiplantae</taxon>
        <taxon>Streptophyta</taxon>
        <taxon>Embryophyta</taxon>
        <taxon>Tracheophyta</taxon>
        <taxon>Spermatophyta</taxon>
        <taxon>Magnoliopsida</taxon>
        <taxon>eudicotyledons</taxon>
        <taxon>Gunneridae</taxon>
        <taxon>Pentapetalae</taxon>
        <taxon>asterids</taxon>
        <taxon>lamiids</taxon>
        <taxon>Solanales</taxon>
        <taxon>Solanaceae</taxon>
        <taxon>Solanoideae</taxon>
        <taxon>Solaneae</taxon>
        <taxon>Solanum</taxon>
    </lineage>
</organism>
<dbReference type="EnsemblPlants" id="PGSC0003DMT400080712">
    <property type="protein sequence ID" value="PGSC0003DMT400080712"/>
    <property type="gene ID" value="PGSC0003DMG401031434"/>
</dbReference>
<protein>
    <submittedName>
        <fullName evidence="2">P40</fullName>
    </submittedName>
</protein>